<dbReference type="KEGG" id="aay:WYH_01870"/>
<dbReference type="GO" id="GO:0003700">
    <property type="term" value="F:DNA-binding transcription factor activity"/>
    <property type="evidence" value="ECO:0007669"/>
    <property type="project" value="InterPro"/>
</dbReference>
<dbReference type="PRINTS" id="PR00039">
    <property type="entry name" value="HTHLYSR"/>
</dbReference>
<dbReference type="OrthoDB" id="196624at2"/>
<dbReference type="Pfam" id="PF03466">
    <property type="entry name" value="LysR_substrate"/>
    <property type="match status" value="1"/>
</dbReference>
<proteinExistence type="inferred from homology"/>
<dbReference type="InterPro" id="IPR000847">
    <property type="entry name" value="LysR_HTH_N"/>
</dbReference>
<dbReference type="Gene3D" id="3.40.190.290">
    <property type="match status" value="1"/>
</dbReference>
<keyword evidence="4" id="KW-0804">Transcription</keyword>
<name>A0A0F7KUQ8_9SPHN</name>
<dbReference type="SUPFAM" id="SSF53850">
    <property type="entry name" value="Periplasmic binding protein-like II"/>
    <property type="match status" value="1"/>
</dbReference>
<dbReference type="InterPro" id="IPR005119">
    <property type="entry name" value="LysR_subst-bd"/>
</dbReference>
<evidence type="ECO:0000313" key="6">
    <source>
        <dbReference type="EMBL" id="AKH42906.1"/>
    </source>
</evidence>
<evidence type="ECO:0000256" key="4">
    <source>
        <dbReference type="ARBA" id="ARBA00023163"/>
    </source>
</evidence>
<dbReference type="FunFam" id="1.10.10.10:FF:000001">
    <property type="entry name" value="LysR family transcriptional regulator"/>
    <property type="match status" value="1"/>
</dbReference>
<dbReference type="InterPro" id="IPR050950">
    <property type="entry name" value="HTH-type_LysR_regulators"/>
</dbReference>
<dbReference type="InterPro" id="IPR036388">
    <property type="entry name" value="WH-like_DNA-bd_sf"/>
</dbReference>
<feature type="domain" description="HTH lysR-type" evidence="5">
    <location>
        <begin position="3"/>
        <end position="60"/>
    </location>
</feature>
<keyword evidence="3" id="KW-0238">DNA-binding</keyword>
<dbReference type="Proteomes" id="UP000034392">
    <property type="component" value="Chromosome"/>
</dbReference>
<dbReference type="SUPFAM" id="SSF46785">
    <property type="entry name" value="Winged helix' DNA-binding domain"/>
    <property type="match status" value="1"/>
</dbReference>
<dbReference type="PATRIC" id="fig|1267766.3.peg.1891"/>
<dbReference type="PANTHER" id="PTHR30419">
    <property type="entry name" value="HTH-TYPE TRANSCRIPTIONAL REGULATOR YBHD"/>
    <property type="match status" value="1"/>
</dbReference>
<evidence type="ECO:0000313" key="7">
    <source>
        <dbReference type="Proteomes" id="UP000034392"/>
    </source>
</evidence>
<evidence type="ECO:0000256" key="2">
    <source>
        <dbReference type="ARBA" id="ARBA00023015"/>
    </source>
</evidence>
<gene>
    <name evidence="6" type="primary">gbpR</name>
    <name evidence="6" type="ORF">WYH_01870</name>
</gene>
<dbReference type="InterPro" id="IPR036390">
    <property type="entry name" value="WH_DNA-bd_sf"/>
</dbReference>
<reference evidence="6" key="1">
    <citation type="submission" date="2015-05" db="EMBL/GenBank/DDBJ databases">
        <title>The complete genome of Altererythrobacter atlanticus strain 26DY36.</title>
        <authorList>
            <person name="Wu Y.-H."/>
            <person name="Cheng H."/>
            <person name="Wu X.-W."/>
        </authorList>
    </citation>
    <scope>NUCLEOTIDE SEQUENCE [LARGE SCALE GENOMIC DNA]</scope>
    <source>
        <strain evidence="6">26DY36</strain>
    </source>
</reference>
<dbReference type="Pfam" id="PF00126">
    <property type="entry name" value="HTH_1"/>
    <property type="match status" value="1"/>
</dbReference>
<dbReference type="GO" id="GO:0003677">
    <property type="term" value="F:DNA binding"/>
    <property type="evidence" value="ECO:0007669"/>
    <property type="project" value="UniProtKB-KW"/>
</dbReference>
<dbReference type="GO" id="GO:0005829">
    <property type="term" value="C:cytosol"/>
    <property type="evidence" value="ECO:0007669"/>
    <property type="project" value="TreeGrafter"/>
</dbReference>
<protein>
    <submittedName>
        <fullName evidence="6">HTH-type transcriptional regulator GbpR</fullName>
    </submittedName>
</protein>
<dbReference type="AlphaFoldDB" id="A0A0F7KUQ8"/>
<dbReference type="PROSITE" id="PS50931">
    <property type="entry name" value="HTH_LYSR"/>
    <property type="match status" value="1"/>
</dbReference>
<keyword evidence="2" id="KW-0805">Transcription regulation</keyword>
<keyword evidence="7" id="KW-1185">Reference proteome</keyword>
<evidence type="ECO:0000259" key="5">
    <source>
        <dbReference type="PROSITE" id="PS50931"/>
    </source>
</evidence>
<evidence type="ECO:0000256" key="1">
    <source>
        <dbReference type="ARBA" id="ARBA00009437"/>
    </source>
</evidence>
<organism evidence="6 7">
    <name type="scientific">Croceibacterium atlanticum</name>
    <dbReference type="NCBI Taxonomy" id="1267766"/>
    <lineage>
        <taxon>Bacteria</taxon>
        <taxon>Pseudomonadati</taxon>
        <taxon>Pseudomonadota</taxon>
        <taxon>Alphaproteobacteria</taxon>
        <taxon>Sphingomonadales</taxon>
        <taxon>Erythrobacteraceae</taxon>
        <taxon>Croceibacterium</taxon>
    </lineage>
</organism>
<comment type="similarity">
    <text evidence="1">Belongs to the LysR transcriptional regulatory family.</text>
</comment>
<dbReference type="EMBL" id="CP011452">
    <property type="protein sequence ID" value="AKH42906.1"/>
    <property type="molecule type" value="Genomic_DNA"/>
</dbReference>
<accession>A0A0F7KUQ8</accession>
<dbReference type="STRING" id="1267766.WYH_01870"/>
<sequence>MRLDPQRLLRLAVLINQGGFRKAAKELHITQPALSQSIAQLEEEVGVQLITRSAHGVEPTIYGEALYAHARTIDRELAQATQQIESLMAGGAGSLLAGATTGGGIHIVARAAANLKSSRPDTKMFILEESLVDALVRQLRDRVIDLFVCQNPADFDLKGLKAFRIFQSRKLLCARKGHPLEGTGDLRGFMDYTLILPPDEMGILSSIKTELAASGLEIHESNILVSNSIYAAKEIVSNTDCWSVFSDNSIIKEREQGSLVAYDLPECFEGWNYLVVRAEYSASSLAKSFIREIFQVCELWGLPVHRDAISFERTGRVPGIRT</sequence>
<evidence type="ECO:0000256" key="3">
    <source>
        <dbReference type="ARBA" id="ARBA00023125"/>
    </source>
</evidence>
<dbReference type="PANTHER" id="PTHR30419:SF8">
    <property type="entry name" value="NITROGEN ASSIMILATION TRANSCRIPTIONAL ACTIVATOR-RELATED"/>
    <property type="match status" value="1"/>
</dbReference>
<dbReference type="Gene3D" id="1.10.10.10">
    <property type="entry name" value="Winged helix-like DNA-binding domain superfamily/Winged helix DNA-binding domain"/>
    <property type="match status" value="1"/>
</dbReference>